<name>A0A3M7TCU4_9FLAO</name>
<sequence length="326" mass="39330">MLKVTLKVTLTMQPTKKQRFPRKELRNGCSRINIFISPKNYKTLKNKSDLNKDWFVECRFYDPAFSAKYPNGFQFRRRPEKQSTLSAQKKIIEYYVTIMEKELDINNFNPITQTYMSDTSGSLSPYMDFKSAVEAARLKLKASEKHLNEVRIALNRFLKSVDALNYSYININEIKIWHIKNSLDHCDLTDNYYNKFRQYLKDIFKELVERGCIDHNPVRDISKRKTISKIRELISEEKLFYIDRFLQNEHYNFFRYKEIFYRSASRSSELFRLQKKHVFLEQQEYIIQIQKGKSYKWVVKPINIEALEYWKEIVNLCESEDDFLFF</sequence>
<dbReference type="OrthoDB" id="662986at2"/>
<dbReference type="EMBL" id="QWIU01000002">
    <property type="protein sequence ID" value="RNA61392.1"/>
    <property type="molecule type" value="Genomic_DNA"/>
</dbReference>
<organism evidence="2 3">
    <name type="scientific">Chryseobacterium nematophagum</name>
    <dbReference type="NCBI Taxonomy" id="2305228"/>
    <lineage>
        <taxon>Bacteria</taxon>
        <taxon>Pseudomonadati</taxon>
        <taxon>Bacteroidota</taxon>
        <taxon>Flavobacteriia</taxon>
        <taxon>Flavobacteriales</taxon>
        <taxon>Weeksellaceae</taxon>
        <taxon>Chryseobacterium group</taxon>
        <taxon>Chryseobacterium</taxon>
    </lineage>
</organism>
<evidence type="ECO:0000256" key="1">
    <source>
        <dbReference type="ARBA" id="ARBA00023125"/>
    </source>
</evidence>
<gene>
    <name evidence="2" type="ORF">D1631_05315</name>
</gene>
<reference evidence="2 3" key="1">
    <citation type="submission" date="2018-08" db="EMBL/GenBank/DDBJ databases">
        <title>Chryseobacterium nematophagum: a novel matrix digesting pathogen of nematodes.</title>
        <authorList>
            <person name="Page A."/>
            <person name="Roberts M."/>
            <person name="Felix M.-A."/>
            <person name="Weir W."/>
        </authorList>
    </citation>
    <scope>NUCLEOTIDE SEQUENCE [LARGE SCALE GENOMIC DNA]</scope>
    <source>
        <strain evidence="2 3">JUb129</strain>
    </source>
</reference>
<accession>A0A3M7TCU4</accession>
<dbReference type="Gene3D" id="1.10.150.130">
    <property type="match status" value="1"/>
</dbReference>
<comment type="caution">
    <text evidence="2">The sequence shown here is derived from an EMBL/GenBank/DDBJ whole genome shotgun (WGS) entry which is preliminary data.</text>
</comment>
<protein>
    <recommendedName>
        <fullName evidence="4">Phage integrase SAM-like domain-containing protein</fullName>
    </recommendedName>
</protein>
<dbReference type="InterPro" id="IPR010998">
    <property type="entry name" value="Integrase_recombinase_N"/>
</dbReference>
<dbReference type="Proteomes" id="UP000278775">
    <property type="component" value="Unassembled WGS sequence"/>
</dbReference>
<dbReference type="InterPro" id="IPR011010">
    <property type="entry name" value="DNA_brk_join_enz"/>
</dbReference>
<dbReference type="GO" id="GO:0003677">
    <property type="term" value="F:DNA binding"/>
    <property type="evidence" value="ECO:0007669"/>
    <property type="project" value="UniProtKB-KW"/>
</dbReference>
<keyword evidence="1" id="KW-0238">DNA-binding</keyword>
<evidence type="ECO:0000313" key="2">
    <source>
        <dbReference type="EMBL" id="RNA61392.1"/>
    </source>
</evidence>
<evidence type="ECO:0008006" key="4">
    <source>
        <dbReference type="Google" id="ProtNLM"/>
    </source>
</evidence>
<proteinExistence type="predicted"/>
<dbReference type="SUPFAM" id="SSF56349">
    <property type="entry name" value="DNA breaking-rejoining enzymes"/>
    <property type="match status" value="1"/>
</dbReference>
<dbReference type="AlphaFoldDB" id="A0A3M7TCU4"/>
<evidence type="ECO:0000313" key="3">
    <source>
        <dbReference type="Proteomes" id="UP000278775"/>
    </source>
</evidence>